<evidence type="ECO:0000313" key="3">
    <source>
        <dbReference type="Proteomes" id="UP001153328"/>
    </source>
</evidence>
<keyword evidence="3" id="KW-1185">Reference proteome</keyword>
<protein>
    <submittedName>
        <fullName evidence="2">Uncharacterized protein</fullName>
    </submittedName>
</protein>
<dbReference type="EMBL" id="CAJVAX010000007">
    <property type="protein sequence ID" value="CAG7622766.1"/>
    <property type="molecule type" value="Genomic_DNA"/>
</dbReference>
<dbReference type="Proteomes" id="UP001153328">
    <property type="component" value="Unassembled WGS sequence"/>
</dbReference>
<feature type="region of interest" description="Disordered" evidence="1">
    <location>
        <begin position="45"/>
        <end position="64"/>
    </location>
</feature>
<sequence length="64" mass="7151">MDDHPDHADPELLQDPRLHRLADPLEDPGRHLLTPVLRHRTAVRCRRTQGPRAQRLSGGCAAAS</sequence>
<dbReference type="AlphaFoldDB" id="A0A9W4GXQ3"/>
<evidence type="ECO:0000313" key="2">
    <source>
        <dbReference type="EMBL" id="CAG7622766.1"/>
    </source>
</evidence>
<comment type="caution">
    <text evidence="2">The sequence shown here is derived from an EMBL/GenBank/DDBJ whole genome shotgun (WGS) entry which is preliminary data.</text>
</comment>
<evidence type="ECO:0000256" key="1">
    <source>
        <dbReference type="SAM" id="MobiDB-lite"/>
    </source>
</evidence>
<reference evidence="2" key="1">
    <citation type="submission" date="2021-06" db="EMBL/GenBank/DDBJ databases">
        <authorList>
            <person name="Arsene-Ploetze F."/>
        </authorList>
    </citation>
    <scope>NUCLEOTIDE SEQUENCE</scope>
    <source>
        <strain evidence="2">SBRY1</strain>
    </source>
</reference>
<accession>A0A9W4GXQ3</accession>
<organism evidence="2 3">
    <name type="scientific">Actinacidiphila bryophytorum</name>
    <dbReference type="NCBI Taxonomy" id="1436133"/>
    <lineage>
        <taxon>Bacteria</taxon>
        <taxon>Bacillati</taxon>
        <taxon>Actinomycetota</taxon>
        <taxon>Actinomycetes</taxon>
        <taxon>Kitasatosporales</taxon>
        <taxon>Streptomycetaceae</taxon>
        <taxon>Actinacidiphila</taxon>
    </lineage>
</organism>
<name>A0A9W4GXQ3_9ACTN</name>
<gene>
    <name evidence="2" type="ORF">SBRY_150018</name>
</gene>
<proteinExistence type="predicted"/>